<dbReference type="Proteomes" id="UP001597181">
    <property type="component" value="Unassembled WGS sequence"/>
</dbReference>
<feature type="transmembrane region" description="Helical" evidence="1">
    <location>
        <begin position="20"/>
        <end position="42"/>
    </location>
</feature>
<keyword evidence="1" id="KW-0812">Transmembrane</keyword>
<proteinExistence type="predicted"/>
<evidence type="ECO:0000313" key="2">
    <source>
        <dbReference type="EMBL" id="MFD1201567.1"/>
    </source>
</evidence>
<gene>
    <name evidence="2" type="ORF">ACFQ3U_06640</name>
</gene>
<keyword evidence="1" id="KW-1133">Transmembrane helix</keyword>
<evidence type="ECO:0000313" key="3">
    <source>
        <dbReference type="Proteomes" id="UP001597181"/>
    </source>
</evidence>
<name>A0ABW3TQA0_9MICO</name>
<evidence type="ECO:0000256" key="1">
    <source>
        <dbReference type="SAM" id="Phobius"/>
    </source>
</evidence>
<keyword evidence="3" id="KW-1185">Reference proteome</keyword>
<comment type="caution">
    <text evidence="2">The sequence shown here is derived from an EMBL/GenBank/DDBJ whole genome shotgun (WGS) entry which is preliminary data.</text>
</comment>
<reference evidence="3" key="1">
    <citation type="journal article" date="2019" name="Int. J. Syst. Evol. Microbiol.">
        <title>The Global Catalogue of Microorganisms (GCM) 10K type strain sequencing project: providing services to taxonomists for standard genome sequencing and annotation.</title>
        <authorList>
            <consortium name="The Broad Institute Genomics Platform"/>
            <consortium name="The Broad Institute Genome Sequencing Center for Infectious Disease"/>
            <person name="Wu L."/>
            <person name="Ma J."/>
        </authorList>
    </citation>
    <scope>NUCLEOTIDE SEQUENCE [LARGE SCALE GENOMIC DNA]</scope>
    <source>
        <strain evidence="3">CCUG 50213</strain>
    </source>
</reference>
<protein>
    <recommendedName>
        <fullName evidence="4">DUF2231 domain-containing protein</fullName>
    </recommendedName>
</protein>
<organism evidence="2 3">
    <name type="scientific">Leucobacter albus</name>
    <dbReference type="NCBI Taxonomy" id="272210"/>
    <lineage>
        <taxon>Bacteria</taxon>
        <taxon>Bacillati</taxon>
        <taxon>Actinomycetota</taxon>
        <taxon>Actinomycetes</taxon>
        <taxon>Micrococcales</taxon>
        <taxon>Microbacteriaceae</taxon>
        <taxon>Leucobacter</taxon>
    </lineage>
</organism>
<feature type="transmembrane region" description="Helical" evidence="1">
    <location>
        <begin position="97"/>
        <end position="115"/>
    </location>
</feature>
<evidence type="ECO:0008006" key="4">
    <source>
        <dbReference type="Google" id="ProtNLM"/>
    </source>
</evidence>
<accession>A0ABW3TQA0</accession>
<feature type="transmembrane region" description="Helical" evidence="1">
    <location>
        <begin position="62"/>
        <end position="85"/>
    </location>
</feature>
<dbReference type="RefSeq" id="WP_343957981.1">
    <property type="nucleotide sequence ID" value="NZ_BAAAKZ010000002.1"/>
</dbReference>
<dbReference type="EMBL" id="JBHTLY010000002">
    <property type="protein sequence ID" value="MFD1201567.1"/>
    <property type="molecule type" value="Genomic_DNA"/>
</dbReference>
<feature type="transmembrane region" description="Helical" evidence="1">
    <location>
        <begin position="127"/>
        <end position="149"/>
    </location>
</feature>
<keyword evidence="1" id="KW-0472">Membrane</keyword>
<sequence length="174" mass="18403">MHSDDATGAVGRAVRVRERISLALMLLPLAGLLAFLMLRPAVWATNLAVFFDGDGNLVRSDAGWMLSVLALAAATLCAWVGAQGLRAQWKVNRRWQRGFLGSIAAVLVTLVVNSWTMTQAIDAGGAPNVGCAILATLAAMLYGVVCAWVSPPDSEDVWAHTFDGDRDAAAALPN</sequence>